<dbReference type="GO" id="GO:0003887">
    <property type="term" value="F:DNA-directed DNA polymerase activity"/>
    <property type="evidence" value="ECO:0007669"/>
    <property type="project" value="InterPro"/>
</dbReference>
<dbReference type="InterPro" id="IPR007459">
    <property type="entry name" value="DNA_pol3_chi"/>
</dbReference>
<sequence length="148" mass="17426">MATVDFYVLETQSGQQSLRFACSLIEKAYQQKQSVYVHTVSRAEAERMDKLLWTYREDSFLPHCLYLGNQPENEQPVPIQIGFDTAPPNQRLLLNLTQQVPVFYHQFQHIMEIVFADPAIQQLARERFRYYRDQGCEMNTYKIKANEA</sequence>
<proteinExistence type="predicted"/>
<dbReference type="EMBL" id="QQAX01000013">
    <property type="protein sequence ID" value="RDI42674.1"/>
    <property type="molecule type" value="Genomic_DNA"/>
</dbReference>
<dbReference type="GO" id="GO:0006260">
    <property type="term" value="P:DNA replication"/>
    <property type="evidence" value="ECO:0007669"/>
    <property type="project" value="InterPro"/>
</dbReference>
<comment type="caution">
    <text evidence="1">The sequence shown here is derived from an EMBL/GenBank/DDBJ whole genome shotgun (WGS) entry which is preliminary data.</text>
</comment>
<dbReference type="RefSeq" id="WP_114834538.1">
    <property type="nucleotide sequence ID" value="NZ_LR699114.1"/>
</dbReference>
<gene>
    <name evidence="1" type="ORF">C8D86_1133</name>
</gene>
<dbReference type="GO" id="GO:0003677">
    <property type="term" value="F:DNA binding"/>
    <property type="evidence" value="ECO:0007669"/>
    <property type="project" value="InterPro"/>
</dbReference>
<dbReference type="Pfam" id="PF04364">
    <property type="entry name" value="DNA_pol3_chi"/>
    <property type="match status" value="1"/>
</dbReference>
<dbReference type="InterPro" id="IPR036768">
    <property type="entry name" value="PolIII_chi_sf"/>
</dbReference>
<dbReference type="GO" id="GO:0032298">
    <property type="term" value="P:positive regulation of DNA-templated DNA replication initiation"/>
    <property type="evidence" value="ECO:0007669"/>
    <property type="project" value="TreeGrafter"/>
</dbReference>
<evidence type="ECO:0000313" key="2">
    <source>
        <dbReference type="Proteomes" id="UP000254720"/>
    </source>
</evidence>
<organism evidence="1 2">
    <name type="scientific">Aquicella lusitana</name>
    <dbReference type="NCBI Taxonomy" id="254246"/>
    <lineage>
        <taxon>Bacteria</taxon>
        <taxon>Pseudomonadati</taxon>
        <taxon>Pseudomonadota</taxon>
        <taxon>Gammaproteobacteria</taxon>
        <taxon>Legionellales</taxon>
        <taxon>Coxiellaceae</taxon>
        <taxon>Aquicella</taxon>
    </lineage>
</organism>
<dbReference type="Gene3D" id="3.40.50.10110">
    <property type="entry name" value="DNA polymerase III subunit chi"/>
    <property type="match status" value="1"/>
</dbReference>
<reference evidence="1 2" key="1">
    <citation type="submission" date="2018-07" db="EMBL/GenBank/DDBJ databases">
        <title>Genomic Encyclopedia of Type Strains, Phase IV (KMG-IV): sequencing the most valuable type-strain genomes for metagenomic binning, comparative biology and taxonomic classification.</title>
        <authorList>
            <person name="Goeker M."/>
        </authorList>
    </citation>
    <scope>NUCLEOTIDE SEQUENCE [LARGE SCALE GENOMIC DNA]</scope>
    <source>
        <strain evidence="1 2">DSM 16500</strain>
    </source>
</reference>
<dbReference type="AlphaFoldDB" id="A0A370GJV4"/>
<accession>A0A370GJV4</accession>
<dbReference type="PANTHER" id="PTHR38767">
    <property type="entry name" value="DNA POLYMERASE III SUBUNIT CHI"/>
    <property type="match status" value="1"/>
</dbReference>
<protein>
    <submittedName>
        <fullName evidence="1">DNA polymerase III chi subunit</fullName>
    </submittedName>
</protein>
<dbReference type="Proteomes" id="UP000254720">
    <property type="component" value="Unassembled WGS sequence"/>
</dbReference>
<dbReference type="SUPFAM" id="SSF102400">
    <property type="entry name" value="DNA polymerase III chi subunit"/>
    <property type="match status" value="1"/>
</dbReference>
<evidence type="ECO:0000313" key="1">
    <source>
        <dbReference type="EMBL" id="RDI42674.1"/>
    </source>
</evidence>
<dbReference type="PANTHER" id="PTHR38767:SF1">
    <property type="entry name" value="DNA POLYMERASE III SUBUNIT CHI"/>
    <property type="match status" value="1"/>
</dbReference>
<dbReference type="OrthoDB" id="5297568at2"/>
<keyword evidence="2" id="KW-1185">Reference proteome</keyword>
<name>A0A370GJV4_9COXI</name>